<comment type="caution">
    <text evidence="3">The sequence shown here is derived from an EMBL/GenBank/DDBJ whole genome shotgun (WGS) entry which is preliminary data.</text>
</comment>
<keyword evidence="2" id="KW-0808">Transferase</keyword>
<dbReference type="Gene3D" id="3.40.50.2000">
    <property type="entry name" value="Glycogen Phosphorylase B"/>
    <property type="match status" value="2"/>
</dbReference>
<sequence>MKKVLVYTDPFRGNIIPTLGISEKLRQKGIHVHYIGVPDVTEIISGTSFPFTTVFEDYYPKNSTYLSGKINADVIRTIINGELNGLISKLNPSAIIFTAYNPIEAATFYLKYKIKTFLLYCHFPVDNDLSKKSLTDKIKEWSINMLMDDSNLEATNLLIDLIISQGYTMNSLNDMLSVFENFYNVVPASEDFLIEDASIKENDFYIGACIPEQNIFHSDYDIQKLENELFEQRKSKKTIVYCSLGSWAEQIDKEKTQKILQMVIGSFQQEAMKNHILNISVGNLFEDYKSHESDTIRIHKWLPQMTMLEYSDLAIIHGGMGGVKECIMNEIPMIVIPLGLDQFENADRIVIHKLGIKMDVSALNNHEIIFTIKQLQNDTEIKDGLSKMKSSFEKASENDMWINLNNEKLTTK</sequence>
<evidence type="ECO:0000256" key="1">
    <source>
        <dbReference type="ARBA" id="ARBA00022676"/>
    </source>
</evidence>
<evidence type="ECO:0000256" key="2">
    <source>
        <dbReference type="ARBA" id="ARBA00022679"/>
    </source>
</evidence>
<evidence type="ECO:0000313" key="4">
    <source>
        <dbReference type="Proteomes" id="UP001225933"/>
    </source>
</evidence>
<keyword evidence="1" id="KW-0328">Glycosyltransferase</keyword>
<dbReference type="SUPFAM" id="SSF53756">
    <property type="entry name" value="UDP-Glycosyltransferase/glycogen phosphorylase"/>
    <property type="match status" value="1"/>
</dbReference>
<dbReference type="PANTHER" id="PTHR48043:SF145">
    <property type="entry name" value="FI06409P-RELATED"/>
    <property type="match status" value="1"/>
</dbReference>
<dbReference type="AlphaFoldDB" id="A0AAJ1VII3"/>
<name>A0AAJ1VII3_9FLAO</name>
<proteinExistence type="predicted"/>
<evidence type="ECO:0000313" key="3">
    <source>
        <dbReference type="EMBL" id="MDN4011780.1"/>
    </source>
</evidence>
<dbReference type="InterPro" id="IPR002213">
    <property type="entry name" value="UDP_glucos_trans"/>
</dbReference>
<protein>
    <submittedName>
        <fullName evidence="3">Glycosyltransferase</fullName>
    </submittedName>
</protein>
<dbReference type="EMBL" id="JAUHGV010000004">
    <property type="protein sequence ID" value="MDN4011780.1"/>
    <property type="molecule type" value="Genomic_DNA"/>
</dbReference>
<dbReference type="GO" id="GO:0008194">
    <property type="term" value="F:UDP-glycosyltransferase activity"/>
    <property type="evidence" value="ECO:0007669"/>
    <property type="project" value="InterPro"/>
</dbReference>
<dbReference type="PANTHER" id="PTHR48043">
    <property type="entry name" value="EG:EG0003.4 PROTEIN-RELATED"/>
    <property type="match status" value="1"/>
</dbReference>
<reference evidence="3" key="1">
    <citation type="submission" date="2023-06" db="EMBL/GenBank/DDBJ databases">
        <title>Two Chryseobacterium gambrini strains from China.</title>
        <authorList>
            <person name="Zeng J."/>
            <person name="Wu Y."/>
        </authorList>
    </citation>
    <scope>NUCLEOTIDE SEQUENCE</scope>
    <source>
        <strain evidence="3">SQ219</strain>
    </source>
</reference>
<dbReference type="CDD" id="cd03784">
    <property type="entry name" value="GT1_Gtf-like"/>
    <property type="match status" value="1"/>
</dbReference>
<dbReference type="InterPro" id="IPR050271">
    <property type="entry name" value="UDP-glycosyltransferase"/>
</dbReference>
<dbReference type="Proteomes" id="UP001225933">
    <property type="component" value="Unassembled WGS sequence"/>
</dbReference>
<dbReference type="RefSeq" id="WP_214591058.1">
    <property type="nucleotide sequence ID" value="NZ_JAUHGV010000004.1"/>
</dbReference>
<gene>
    <name evidence="3" type="ORF">QX233_04840</name>
</gene>
<dbReference type="Pfam" id="PF00201">
    <property type="entry name" value="UDPGT"/>
    <property type="match status" value="1"/>
</dbReference>
<accession>A0AAJ1VII3</accession>
<organism evidence="3 4">
    <name type="scientific">Chryseobacterium gambrini</name>
    <dbReference type="NCBI Taxonomy" id="373672"/>
    <lineage>
        <taxon>Bacteria</taxon>
        <taxon>Pseudomonadati</taxon>
        <taxon>Bacteroidota</taxon>
        <taxon>Flavobacteriia</taxon>
        <taxon>Flavobacteriales</taxon>
        <taxon>Weeksellaceae</taxon>
        <taxon>Chryseobacterium group</taxon>
        <taxon>Chryseobacterium</taxon>
    </lineage>
</organism>